<organism evidence="7">
    <name type="scientific">marine metagenome</name>
    <dbReference type="NCBI Taxonomy" id="408172"/>
    <lineage>
        <taxon>unclassified sequences</taxon>
        <taxon>metagenomes</taxon>
        <taxon>ecological metagenomes</taxon>
    </lineage>
</organism>
<feature type="transmembrane region" description="Helical" evidence="5">
    <location>
        <begin position="177"/>
        <end position="193"/>
    </location>
</feature>
<dbReference type="GO" id="GO:0016020">
    <property type="term" value="C:membrane"/>
    <property type="evidence" value="ECO:0007669"/>
    <property type="project" value="UniProtKB-SubCell"/>
</dbReference>
<evidence type="ECO:0000256" key="2">
    <source>
        <dbReference type="ARBA" id="ARBA00022692"/>
    </source>
</evidence>
<dbReference type="InterPro" id="IPR005829">
    <property type="entry name" value="Sugar_transporter_CS"/>
</dbReference>
<feature type="non-terminal residue" evidence="7">
    <location>
        <position position="378"/>
    </location>
</feature>
<feature type="transmembrane region" description="Helical" evidence="5">
    <location>
        <begin position="199"/>
        <end position="217"/>
    </location>
</feature>
<keyword evidence="2 5" id="KW-0812">Transmembrane</keyword>
<proteinExistence type="predicted"/>
<dbReference type="InterPro" id="IPR036259">
    <property type="entry name" value="MFS_trans_sf"/>
</dbReference>
<dbReference type="Gene3D" id="1.20.1250.20">
    <property type="entry name" value="MFS general substrate transporter like domains"/>
    <property type="match status" value="2"/>
</dbReference>
<keyword evidence="3 5" id="KW-1133">Transmembrane helix</keyword>
<dbReference type="InterPro" id="IPR011701">
    <property type="entry name" value="MFS"/>
</dbReference>
<dbReference type="EMBL" id="UINC01089033">
    <property type="protein sequence ID" value="SVC39776.1"/>
    <property type="molecule type" value="Genomic_DNA"/>
</dbReference>
<feature type="domain" description="Major facilitator superfamily (MFS) profile" evidence="6">
    <location>
        <begin position="43"/>
        <end position="378"/>
    </location>
</feature>
<reference evidence="7" key="1">
    <citation type="submission" date="2018-05" db="EMBL/GenBank/DDBJ databases">
        <authorList>
            <person name="Lanie J.A."/>
            <person name="Ng W.-L."/>
            <person name="Kazmierczak K.M."/>
            <person name="Andrzejewski T.M."/>
            <person name="Davidsen T.M."/>
            <person name="Wayne K.J."/>
            <person name="Tettelin H."/>
            <person name="Glass J.I."/>
            <person name="Rusch D."/>
            <person name="Podicherti R."/>
            <person name="Tsui H.-C.T."/>
            <person name="Winkler M.E."/>
        </authorList>
    </citation>
    <scope>NUCLEOTIDE SEQUENCE</scope>
</reference>
<dbReference type="PANTHER" id="PTHR23518:SF2">
    <property type="entry name" value="MAJOR FACILITATOR SUPERFAMILY TRANSPORTER"/>
    <property type="match status" value="1"/>
</dbReference>
<feature type="transmembrane region" description="Helical" evidence="5">
    <location>
        <begin position="76"/>
        <end position="97"/>
    </location>
</feature>
<dbReference type="GO" id="GO:0022857">
    <property type="term" value="F:transmembrane transporter activity"/>
    <property type="evidence" value="ECO:0007669"/>
    <property type="project" value="InterPro"/>
</dbReference>
<name>A0A382LT99_9ZZZZ</name>
<evidence type="ECO:0000313" key="7">
    <source>
        <dbReference type="EMBL" id="SVC39776.1"/>
    </source>
</evidence>
<dbReference type="Pfam" id="PF07690">
    <property type="entry name" value="MFS_1"/>
    <property type="match status" value="1"/>
</dbReference>
<evidence type="ECO:0000256" key="3">
    <source>
        <dbReference type="ARBA" id="ARBA00022989"/>
    </source>
</evidence>
<keyword evidence="4 5" id="KW-0472">Membrane</keyword>
<dbReference type="CDD" id="cd17325">
    <property type="entry name" value="MFS_MdtG_SLC18_like"/>
    <property type="match status" value="1"/>
</dbReference>
<feature type="transmembrane region" description="Helical" evidence="5">
    <location>
        <begin position="251"/>
        <end position="273"/>
    </location>
</feature>
<evidence type="ECO:0000259" key="6">
    <source>
        <dbReference type="PROSITE" id="PS50850"/>
    </source>
</evidence>
<feature type="transmembrane region" description="Helical" evidence="5">
    <location>
        <begin position="285"/>
        <end position="305"/>
    </location>
</feature>
<dbReference type="PANTHER" id="PTHR23518">
    <property type="entry name" value="C-METHYLTRANSFERASE"/>
    <property type="match status" value="1"/>
</dbReference>
<feature type="transmembrane region" description="Helical" evidence="5">
    <location>
        <begin position="133"/>
        <end position="156"/>
    </location>
</feature>
<comment type="subcellular location">
    <subcellularLocation>
        <location evidence="1">Membrane</location>
        <topology evidence="1">Multi-pass membrane protein</topology>
    </subcellularLocation>
</comment>
<gene>
    <name evidence="7" type="ORF">METZ01_LOCUS292630</name>
</gene>
<dbReference type="SUPFAM" id="SSF103473">
    <property type="entry name" value="MFS general substrate transporter"/>
    <property type="match status" value="1"/>
</dbReference>
<accession>A0A382LT99</accession>
<feature type="transmembrane region" description="Helical" evidence="5">
    <location>
        <begin position="45"/>
        <end position="64"/>
    </location>
</feature>
<dbReference type="PROSITE" id="PS50850">
    <property type="entry name" value="MFS"/>
    <property type="match status" value="1"/>
</dbReference>
<dbReference type="PROSITE" id="PS00216">
    <property type="entry name" value="SUGAR_TRANSPORT_1"/>
    <property type="match status" value="1"/>
</dbReference>
<dbReference type="InterPro" id="IPR020846">
    <property type="entry name" value="MFS_dom"/>
</dbReference>
<dbReference type="AlphaFoldDB" id="A0A382LT99"/>
<feature type="non-terminal residue" evidence="7">
    <location>
        <position position="1"/>
    </location>
</feature>
<protein>
    <recommendedName>
        <fullName evidence="6">Major facilitator superfamily (MFS) profile domain-containing protein</fullName>
    </recommendedName>
</protein>
<evidence type="ECO:0000256" key="4">
    <source>
        <dbReference type="ARBA" id="ARBA00023136"/>
    </source>
</evidence>
<feature type="transmembrane region" description="Helical" evidence="5">
    <location>
        <begin position="339"/>
        <end position="356"/>
    </location>
</feature>
<feature type="transmembrane region" description="Helical" evidence="5">
    <location>
        <begin position="317"/>
        <end position="333"/>
    </location>
</feature>
<sequence length="378" mass="40733">VPIEGVLASSLLGTDGSNNDILSPTLNNSDPQQLVKPGLLTRRTLPIYGAFFFWGAGGGAQNLGRPLFAYSLEPNIFLVTVILAFNAVAILVASPITGFTSDRWGRKPLMITGATLRGITAFLEMFIDSYFEFFILEFIGGVGIAMWITSANILIADVTDQNVRGRVVALRNMSQRLGQVVGPIIAGILLIFFDIKSIFLFNGITKMATLAVALFLIRESRPQVRPATNSLANNEPRETPRRLGLFLSKTFFFLGLTTFAVSMMGQGVFQTLLPLYAKELANLSATSIGTLLGMGGIVAVCISFPNGVLSDKYGRKFSLVPGLFLLAISAFLLSISHSYAGILMMVLLYGLAWGMSQSTSQVYAMDLAPTEGRGAFLG</sequence>
<evidence type="ECO:0000256" key="1">
    <source>
        <dbReference type="ARBA" id="ARBA00004141"/>
    </source>
</evidence>
<evidence type="ECO:0000256" key="5">
    <source>
        <dbReference type="SAM" id="Phobius"/>
    </source>
</evidence>